<keyword evidence="10" id="KW-0255">Endonuclease</keyword>
<dbReference type="Gene3D" id="3.40.50.300">
    <property type="entry name" value="P-loop containing nucleotide triphosphate hydrolases"/>
    <property type="match status" value="1"/>
</dbReference>
<dbReference type="AlphaFoldDB" id="A0A845E4V9"/>
<dbReference type="EMBL" id="WMET01000004">
    <property type="protein sequence ID" value="MYL21267.1"/>
    <property type="molecule type" value="Genomic_DNA"/>
</dbReference>
<dbReference type="GO" id="GO:0140664">
    <property type="term" value="F:ATP-dependent DNA damage sensor activity"/>
    <property type="evidence" value="ECO:0007669"/>
    <property type="project" value="InterPro"/>
</dbReference>
<keyword evidence="5" id="KW-0694">RNA-binding</keyword>
<dbReference type="FunFam" id="3.40.50.300:FF:000830">
    <property type="entry name" value="Endonuclease MutS2"/>
    <property type="match status" value="1"/>
</dbReference>
<keyword evidence="1" id="KW-0699">rRNA-binding</keyword>
<dbReference type="GO" id="GO:0016887">
    <property type="term" value="F:ATP hydrolysis activity"/>
    <property type="evidence" value="ECO:0007669"/>
    <property type="project" value="InterPro"/>
</dbReference>
<dbReference type="NCBIfam" id="TIGR01069">
    <property type="entry name" value="mutS2"/>
    <property type="match status" value="1"/>
</dbReference>
<gene>
    <name evidence="10" type="ORF">GLW04_15305</name>
</gene>
<evidence type="ECO:0000313" key="10">
    <source>
        <dbReference type="EMBL" id="MYL21267.1"/>
    </source>
</evidence>
<dbReference type="PANTHER" id="PTHR48466:SF2">
    <property type="entry name" value="OS10G0509000 PROTEIN"/>
    <property type="match status" value="1"/>
</dbReference>
<dbReference type="InterPro" id="IPR045076">
    <property type="entry name" value="MutS"/>
</dbReference>
<name>A0A845E4V9_9BACI</name>
<evidence type="ECO:0000313" key="11">
    <source>
        <dbReference type="Proteomes" id="UP000460949"/>
    </source>
</evidence>
<evidence type="ECO:0000256" key="5">
    <source>
        <dbReference type="ARBA" id="ARBA00022884"/>
    </source>
</evidence>
<comment type="caution">
    <text evidence="10">The sequence shown here is derived from an EMBL/GenBank/DDBJ whole genome shotgun (WGS) entry which is preliminary data.</text>
</comment>
<dbReference type="PIRSF" id="PIRSF005814">
    <property type="entry name" value="MutS_YshD"/>
    <property type="match status" value="1"/>
</dbReference>
<dbReference type="SMART" id="SM00533">
    <property type="entry name" value="MUTSd"/>
    <property type="match status" value="1"/>
</dbReference>
<evidence type="ECO:0000256" key="2">
    <source>
        <dbReference type="ARBA" id="ARBA00022741"/>
    </source>
</evidence>
<dbReference type="GO" id="GO:0004519">
    <property type="term" value="F:endonuclease activity"/>
    <property type="evidence" value="ECO:0007669"/>
    <property type="project" value="UniProtKB-KW"/>
</dbReference>
<feature type="region of interest" description="Disordered" evidence="8">
    <location>
        <begin position="534"/>
        <end position="553"/>
    </location>
</feature>
<dbReference type="Pfam" id="PF00488">
    <property type="entry name" value="MutS_V"/>
    <property type="match status" value="1"/>
</dbReference>
<keyword evidence="6" id="KW-0238">DNA-binding</keyword>
<evidence type="ECO:0000256" key="1">
    <source>
        <dbReference type="ARBA" id="ARBA00022730"/>
    </source>
</evidence>
<feature type="domain" description="DNA mismatch repair proteins mutS family" evidence="9">
    <location>
        <begin position="402"/>
        <end position="418"/>
    </location>
</feature>
<dbReference type="SMART" id="SM00534">
    <property type="entry name" value="MUTSac"/>
    <property type="match status" value="1"/>
</dbReference>
<dbReference type="SUPFAM" id="SSF52540">
    <property type="entry name" value="P-loop containing nucleoside triphosphate hydrolases"/>
    <property type="match status" value="1"/>
</dbReference>
<evidence type="ECO:0000259" key="9">
    <source>
        <dbReference type="PROSITE" id="PS00486"/>
    </source>
</evidence>
<sequence>MNEQTFQVLEYDAILQRVAEHAHTEPGKKTILELRPIYDQRRLEVMHKEVEEAKAILATQSRVPLHTLGDIQGMLEQGKKGLYLQPRQLMILLSFLDHMTKMKRFMKGQQMIAPRIALYAESMAELTGLEEDIASSVRHGRVDDHASKELAKIRRKKEKKAEEIKDRMSSLAKKYASIMQEPRPMDKGGRWTLPIKREQRTKMKGTVLDQSASGATLFVEPEEVTRLQEDLQLLIFSEEQEVEQILYTLTGEVLEHEQDLSIAVETMHRYDVLFAKAKYSRWTAAHTPIFSDHVLKINKGRHPMLGEKAVPLTLHMEDGEQALLITGPNTGGKTVTLKTVGLFCLMAQSGLHIPAEAGSVLPLYQSIYVDIGDGQSIEENLSTFSSRLTNLIDILQKANDHSLLLLDEIGSGTEPGEGMGLATAILDQLASKGSDILATTHYSEMKAYAKEKEGFINGAMAFDLETLKPTYQLQTGTAGESQAFDIAYKLGLHPDILNHAHRITYNEESSYKLGDDQRKHSSYADQVAVNRYKKNRKRNDGRQQPSFKMGDNVHVPDSEAAGIVYKGPDARGNYVVQVKGEKQTYNHKRLKLHIPAEELYPEGYDFDIIFKSKEYRKIDRMMNRKYVEGLTLDEEE</sequence>
<dbReference type="GO" id="GO:0030983">
    <property type="term" value="F:mismatched DNA binding"/>
    <property type="evidence" value="ECO:0007669"/>
    <property type="project" value="InterPro"/>
</dbReference>
<evidence type="ECO:0000256" key="4">
    <source>
        <dbReference type="ARBA" id="ARBA00022840"/>
    </source>
</evidence>
<keyword evidence="2" id="KW-0547">Nucleotide-binding</keyword>
<dbReference type="InterPro" id="IPR036187">
    <property type="entry name" value="DNA_mismatch_repair_MutS_sf"/>
</dbReference>
<evidence type="ECO:0000256" key="8">
    <source>
        <dbReference type="SAM" id="MobiDB-lite"/>
    </source>
</evidence>
<dbReference type="GO" id="GO:0005524">
    <property type="term" value="F:ATP binding"/>
    <property type="evidence" value="ECO:0007669"/>
    <property type="project" value="UniProtKB-KW"/>
</dbReference>
<dbReference type="PROSITE" id="PS00486">
    <property type="entry name" value="DNA_MISMATCH_REPAIR_2"/>
    <property type="match status" value="1"/>
</dbReference>
<keyword evidence="4" id="KW-0067">ATP-binding</keyword>
<dbReference type="GO" id="GO:0019843">
    <property type="term" value="F:rRNA binding"/>
    <property type="evidence" value="ECO:0007669"/>
    <property type="project" value="UniProtKB-KW"/>
</dbReference>
<dbReference type="SUPFAM" id="SSF48334">
    <property type="entry name" value="DNA repair protein MutS, domain III"/>
    <property type="match status" value="1"/>
</dbReference>
<evidence type="ECO:0000256" key="3">
    <source>
        <dbReference type="ARBA" id="ARBA00022801"/>
    </source>
</evidence>
<keyword evidence="7" id="KW-0175">Coiled coil</keyword>
<dbReference type="PANTHER" id="PTHR48466">
    <property type="entry name" value="OS10G0509000 PROTEIN-RELATED"/>
    <property type="match status" value="1"/>
</dbReference>
<dbReference type="InterPro" id="IPR005747">
    <property type="entry name" value="MutS2"/>
</dbReference>
<accession>A0A845E4V9</accession>
<protein>
    <submittedName>
        <fullName evidence="10">Endonuclease MutS2</fullName>
    </submittedName>
</protein>
<evidence type="ECO:0000256" key="7">
    <source>
        <dbReference type="SAM" id="Coils"/>
    </source>
</evidence>
<dbReference type="RefSeq" id="WP_160838809.1">
    <property type="nucleotide sequence ID" value="NZ_WMET01000004.1"/>
</dbReference>
<evidence type="ECO:0000256" key="6">
    <source>
        <dbReference type="ARBA" id="ARBA00023125"/>
    </source>
</evidence>
<proteinExistence type="predicted"/>
<dbReference type="GO" id="GO:0006298">
    <property type="term" value="P:mismatch repair"/>
    <property type="evidence" value="ECO:0007669"/>
    <property type="project" value="InterPro"/>
</dbReference>
<feature type="coiled-coil region" evidence="7">
    <location>
        <begin position="147"/>
        <end position="181"/>
    </location>
</feature>
<reference evidence="10 11" key="1">
    <citation type="submission" date="2019-11" db="EMBL/GenBank/DDBJ databases">
        <title>Genome sequences of 17 halophilic strains isolated from different environments.</title>
        <authorList>
            <person name="Furrow R.E."/>
        </authorList>
    </citation>
    <scope>NUCLEOTIDE SEQUENCE [LARGE SCALE GENOMIC DNA]</scope>
    <source>
        <strain evidence="10 11">22511_23_Filter</strain>
    </source>
</reference>
<dbReference type="InterPro" id="IPR007696">
    <property type="entry name" value="DNA_mismatch_repair_MutS_core"/>
</dbReference>
<keyword evidence="10" id="KW-0540">Nuclease</keyword>
<dbReference type="InterPro" id="IPR027417">
    <property type="entry name" value="P-loop_NTPase"/>
</dbReference>
<dbReference type="GO" id="GO:0045910">
    <property type="term" value="P:negative regulation of DNA recombination"/>
    <property type="evidence" value="ECO:0007669"/>
    <property type="project" value="InterPro"/>
</dbReference>
<dbReference type="Proteomes" id="UP000460949">
    <property type="component" value="Unassembled WGS sequence"/>
</dbReference>
<dbReference type="InterPro" id="IPR000432">
    <property type="entry name" value="DNA_mismatch_repair_MutS_C"/>
</dbReference>
<organism evidence="10 11">
    <name type="scientific">Halobacillus litoralis</name>
    <dbReference type="NCBI Taxonomy" id="45668"/>
    <lineage>
        <taxon>Bacteria</taxon>
        <taxon>Bacillati</taxon>
        <taxon>Bacillota</taxon>
        <taxon>Bacilli</taxon>
        <taxon>Bacillales</taxon>
        <taxon>Bacillaceae</taxon>
        <taxon>Halobacillus</taxon>
    </lineage>
</organism>
<keyword evidence="3" id="KW-0378">Hydrolase</keyword>